<reference evidence="1 2" key="1">
    <citation type="submission" date="2016-10" db="EMBL/GenBank/DDBJ databases">
        <title>Complete Genome Sequence of Flavobacterium sp. PK15.</title>
        <authorList>
            <person name="Ekwe A."/>
            <person name="Kim S.B."/>
        </authorList>
    </citation>
    <scope>NUCLEOTIDE SEQUENCE [LARGE SCALE GENOMIC DNA]</scope>
    <source>
        <strain evidence="1 2">PK15</strain>
    </source>
</reference>
<sequence length="167" mass="19191">MGQMMSKDYKKVILDKLTRELKEQHFKKKGNLFSFSNGDLTYFIGVQSSQSSTASILKLTVNTEIASVSISKLDDTSLPIEHQRHYNRRIGFYLDDKQDKWWTVESIDSAIKAANEIAEIIGEKVIPNFETIRSTSDLVTLWRNGGWLGITEGQRKHYLSLLENFEK</sequence>
<organism evidence="1 2">
    <name type="scientific">Flavobacterium commune</name>
    <dbReference type="NCBI Taxonomy" id="1306519"/>
    <lineage>
        <taxon>Bacteria</taxon>
        <taxon>Pseudomonadati</taxon>
        <taxon>Bacteroidota</taxon>
        <taxon>Flavobacteriia</taxon>
        <taxon>Flavobacteriales</taxon>
        <taxon>Flavobacteriaceae</taxon>
        <taxon>Flavobacterium</taxon>
    </lineage>
</organism>
<gene>
    <name evidence="1" type="ORF">BIW12_15755</name>
</gene>
<proteinExistence type="predicted"/>
<evidence type="ECO:0008006" key="3">
    <source>
        <dbReference type="Google" id="ProtNLM"/>
    </source>
</evidence>
<keyword evidence="2" id="KW-1185">Reference proteome</keyword>
<accession>A0A1D9PEL2</accession>
<protein>
    <recommendedName>
        <fullName evidence="3">DUF4304 domain-containing protein</fullName>
    </recommendedName>
</protein>
<evidence type="ECO:0000313" key="1">
    <source>
        <dbReference type="EMBL" id="APA00765.1"/>
    </source>
</evidence>
<dbReference type="AlphaFoldDB" id="A0A1D9PEL2"/>
<evidence type="ECO:0000313" key="2">
    <source>
        <dbReference type="Proteomes" id="UP000178198"/>
    </source>
</evidence>
<dbReference type="EMBL" id="CP017774">
    <property type="protein sequence ID" value="APA00765.1"/>
    <property type="molecule type" value="Genomic_DNA"/>
</dbReference>
<dbReference type="KEGG" id="fcm:BIW12_15755"/>
<name>A0A1D9PEL2_9FLAO</name>
<dbReference type="OrthoDB" id="8419961at2"/>
<dbReference type="Proteomes" id="UP000178198">
    <property type="component" value="Chromosome"/>
</dbReference>
<dbReference type="Pfam" id="PF14137">
    <property type="entry name" value="DUF4304"/>
    <property type="match status" value="1"/>
</dbReference>
<dbReference type="InterPro" id="IPR025412">
    <property type="entry name" value="DUF4304"/>
</dbReference>